<keyword evidence="7" id="KW-1185">Reference proteome</keyword>
<proteinExistence type="inferred from homology"/>
<protein>
    <recommendedName>
        <fullName evidence="5">Large ribosomal subunit protein uL5 C-terminal domain-containing protein</fullName>
    </recommendedName>
</protein>
<dbReference type="SUPFAM" id="SSF55282">
    <property type="entry name" value="RL5-like"/>
    <property type="match status" value="1"/>
</dbReference>
<dbReference type="STRING" id="105984.A0A427XZZ6"/>
<feature type="domain" description="Large ribosomal subunit protein uL5 C-terminal" evidence="5">
    <location>
        <begin position="193"/>
        <end position="301"/>
    </location>
</feature>
<evidence type="ECO:0000313" key="7">
    <source>
        <dbReference type="Proteomes" id="UP000279236"/>
    </source>
</evidence>
<comment type="similarity">
    <text evidence="1">Belongs to the universal ribosomal protein uL5 family.</text>
</comment>
<dbReference type="PANTHER" id="PTHR11994">
    <property type="entry name" value="60S RIBOSOMAL PROTEIN L11-RELATED"/>
    <property type="match status" value="1"/>
</dbReference>
<evidence type="ECO:0000256" key="1">
    <source>
        <dbReference type="ARBA" id="ARBA00008553"/>
    </source>
</evidence>
<keyword evidence="2" id="KW-0689">Ribosomal protein</keyword>
<dbReference type="EMBL" id="RSCE01000003">
    <property type="protein sequence ID" value="RSH84315.1"/>
    <property type="molecule type" value="Genomic_DNA"/>
</dbReference>
<evidence type="ECO:0000256" key="3">
    <source>
        <dbReference type="ARBA" id="ARBA00023274"/>
    </source>
</evidence>
<dbReference type="AlphaFoldDB" id="A0A427XZZ6"/>
<comment type="caution">
    <text evidence="6">The sequence shown here is derived from an EMBL/GenBank/DDBJ whole genome shotgun (WGS) entry which is preliminary data.</text>
</comment>
<feature type="region of interest" description="Disordered" evidence="4">
    <location>
        <begin position="27"/>
        <end position="51"/>
    </location>
</feature>
<evidence type="ECO:0000313" key="6">
    <source>
        <dbReference type="EMBL" id="RSH84315.1"/>
    </source>
</evidence>
<evidence type="ECO:0000256" key="4">
    <source>
        <dbReference type="SAM" id="MobiDB-lite"/>
    </source>
</evidence>
<evidence type="ECO:0000256" key="2">
    <source>
        <dbReference type="ARBA" id="ARBA00022980"/>
    </source>
</evidence>
<feature type="region of interest" description="Disordered" evidence="4">
    <location>
        <begin position="98"/>
        <end position="117"/>
    </location>
</feature>
<keyword evidence="3" id="KW-0687">Ribonucleoprotein</keyword>
<dbReference type="GO" id="GO:0003735">
    <property type="term" value="F:structural constituent of ribosome"/>
    <property type="evidence" value="ECO:0007669"/>
    <property type="project" value="InterPro"/>
</dbReference>
<dbReference type="Pfam" id="PF00673">
    <property type="entry name" value="Ribosomal_L5_C"/>
    <property type="match status" value="1"/>
</dbReference>
<dbReference type="Gene3D" id="3.30.1440.10">
    <property type="match status" value="1"/>
</dbReference>
<dbReference type="GeneID" id="39590374"/>
<dbReference type="Proteomes" id="UP000279236">
    <property type="component" value="Unassembled WGS sequence"/>
</dbReference>
<organism evidence="6 7">
    <name type="scientific">Apiotrichum porosum</name>
    <dbReference type="NCBI Taxonomy" id="105984"/>
    <lineage>
        <taxon>Eukaryota</taxon>
        <taxon>Fungi</taxon>
        <taxon>Dikarya</taxon>
        <taxon>Basidiomycota</taxon>
        <taxon>Agaricomycotina</taxon>
        <taxon>Tremellomycetes</taxon>
        <taxon>Trichosporonales</taxon>
        <taxon>Trichosporonaceae</taxon>
        <taxon>Apiotrichum</taxon>
    </lineage>
</organism>
<evidence type="ECO:0000259" key="5">
    <source>
        <dbReference type="Pfam" id="PF00673"/>
    </source>
</evidence>
<dbReference type="OrthoDB" id="539541at2759"/>
<dbReference type="RefSeq" id="XP_028477763.1">
    <property type="nucleotide sequence ID" value="XM_028621311.1"/>
</dbReference>
<dbReference type="InterPro" id="IPR002132">
    <property type="entry name" value="Ribosomal_uL5"/>
</dbReference>
<reference evidence="6 7" key="1">
    <citation type="submission" date="2018-11" db="EMBL/GenBank/DDBJ databases">
        <title>Genome sequence of Apiotrichum porosum DSM 27194.</title>
        <authorList>
            <person name="Aliyu H."/>
            <person name="Gorte O."/>
            <person name="Ochsenreither K."/>
        </authorList>
    </citation>
    <scope>NUCLEOTIDE SEQUENCE [LARGE SCALE GENOMIC DNA]</scope>
    <source>
        <strain evidence="6 7">DSM 27194</strain>
    </source>
</reference>
<dbReference type="GO" id="GO:0006412">
    <property type="term" value="P:translation"/>
    <property type="evidence" value="ECO:0007669"/>
    <property type="project" value="InterPro"/>
</dbReference>
<accession>A0A427XZZ6</accession>
<dbReference type="InterPro" id="IPR031309">
    <property type="entry name" value="Ribosomal_uL5_C"/>
</dbReference>
<feature type="compositionally biased region" description="Low complexity" evidence="4">
    <location>
        <begin position="27"/>
        <end position="39"/>
    </location>
</feature>
<dbReference type="GO" id="GO:0005840">
    <property type="term" value="C:ribosome"/>
    <property type="evidence" value="ECO:0007669"/>
    <property type="project" value="UniProtKB-KW"/>
</dbReference>
<dbReference type="InterPro" id="IPR022803">
    <property type="entry name" value="Ribosomal_uL5_dom_sf"/>
</dbReference>
<dbReference type="GO" id="GO:1990904">
    <property type="term" value="C:ribonucleoprotein complex"/>
    <property type="evidence" value="ECO:0007669"/>
    <property type="project" value="UniProtKB-KW"/>
</dbReference>
<gene>
    <name evidence="6" type="ORF">EHS24_005831</name>
</gene>
<name>A0A427XZZ6_9TREE</name>
<sequence>MSLRPAIASVASASRMARAQAVRAASSAAASSSQASTSTLPEIHLGQTHPSRYHDHYDATVASDLLYMTYNHRATATAEAQLAAASTEAAAISKPVTGYEANRPKPAPRGNRPIQPLTKGITAESVPKLESITIHTMVKEAIGNKHALLSAIMALRNISGEAANGGGRNGSTGVQVVISRQGAAAFKLRAGMPVSAKVELRGEAMYDFIQSLVDFVLPRIREFPGFTLPVQSASKSNPSALAGVVSMGLPAAAMGLFPQVEGNIDAYPRLHGFHMHFKTNAKGKDAQEHARALLSGFRIPFHKK</sequence>